<reference evidence="2" key="1">
    <citation type="journal article" date="2015" name="Proc. Natl. Acad. Sci. U.S.A.">
        <title>Networks of energetic and metabolic interactions define dynamics in microbial communities.</title>
        <authorList>
            <person name="Embree M."/>
            <person name="Liu J.K."/>
            <person name="Al-Bassam M.M."/>
            <person name="Zengler K."/>
        </authorList>
    </citation>
    <scope>NUCLEOTIDE SEQUENCE</scope>
</reference>
<sequence length="354" mass="38109">MYHINYILGMRGDRPSQIYSTCLDENDVIFGAEEKLKEAIEELDSELGPEVIAVLSCCASSIIGEDVERIAEDATTDARVIGIASGGFEGDFRTGYSETLKRLVEELVERPQTVDPRAVNLIGLLRGGPDLRELRRILGLIGVRVNAVLTANATLAEIRSMGSAALNILVCEPAGKEAAECLLEKCNTPYITEELPIGHAATHRFLEDVAEALGIAAGVDTADMPPQHAAPLRHRRVAVIGGPTRALSMTRFLLEHGSEPAVIVVDFDAETKSRLEALVGAECAVLIEPEQEEIVQALKERHVDLIVGGMLERPIAAALGIEHLDIMHGSQKTVGFAGADNLIRALAKRKDSDG</sequence>
<feature type="domain" description="Nitrogenase/oxidoreductase component 1" evidence="1">
    <location>
        <begin position="3"/>
        <end position="348"/>
    </location>
</feature>
<protein>
    <submittedName>
        <fullName evidence="2">Nitrogenase femo-cofactor scaffold and assembly protein nife</fullName>
    </submittedName>
</protein>
<dbReference type="GO" id="GO:0016491">
    <property type="term" value="F:oxidoreductase activity"/>
    <property type="evidence" value="ECO:0007669"/>
    <property type="project" value="InterPro"/>
</dbReference>
<accession>A0A0W8FJC8</accession>
<dbReference type="Gene3D" id="3.40.50.1980">
    <property type="entry name" value="Nitrogenase molybdenum iron protein domain"/>
    <property type="match status" value="3"/>
</dbReference>
<dbReference type="InterPro" id="IPR049939">
    <property type="entry name" value="NifE-like"/>
</dbReference>
<dbReference type="PANTHER" id="PTHR42956">
    <property type="entry name" value="NITROGENASE IRON-MOLYBDENUM COFACTOR BIOSYNTHESIS PROTEIN NIFE"/>
    <property type="match status" value="1"/>
</dbReference>
<dbReference type="EMBL" id="LNQE01001126">
    <property type="protein sequence ID" value="KUG20932.1"/>
    <property type="molecule type" value="Genomic_DNA"/>
</dbReference>
<evidence type="ECO:0000313" key="2">
    <source>
        <dbReference type="EMBL" id="KUG20932.1"/>
    </source>
</evidence>
<proteinExistence type="predicted"/>
<dbReference type="AlphaFoldDB" id="A0A0W8FJC8"/>
<organism evidence="2">
    <name type="scientific">hydrocarbon metagenome</name>
    <dbReference type="NCBI Taxonomy" id="938273"/>
    <lineage>
        <taxon>unclassified sequences</taxon>
        <taxon>metagenomes</taxon>
        <taxon>ecological metagenomes</taxon>
    </lineage>
</organism>
<dbReference type="Pfam" id="PF00148">
    <property type="entry name" value="Oxidored_nitro"/>
    <property type="match status" value="1"/>
</dbReference>
<comment type="caution">
    <text evidence="2">The sequence shown here is derived from an EMBL/GenBank/DDBJ whole genome shotgun (WGS) entry which is preliminary data.</text>
</comment>
<dbReference type="InterPro" id="IPR000510">
    <property type="entry name" value="Nase/OxRdtase_comp1"/>
</dbReference>
<name>A0A0W8FJC8_9ZZZZ</name>
<dbReference type="PANTHER" id="PTHR42956:SF1">
    <property type="entry name" value="NITROGENASE IRON-MOLYBDENUM COFACTOR BIOSYNTHESIS PROTEIN NIFE"/>
    <property type="match status" value="1"/>
</dbReference>
<dbReference type="CDD" id="cd00316">
    <property type="entry name" value="Oxidoreductase_nitrogenase"/>
    <property type="match status" value="1"/>
</dbReference>
<evidence type="ECO:0000259" key="1">
    <source>
        <dbReference type="Pfam" id="PF00148"/>
    </source>
</evidence>
<dbReference type="SUPFAM" id="SSF53807">
    <property type="entry name" value="Helical backbone' metal receptor"/>
    <property type="match status" value="1"/>
</dbReference>
<gene>
    <name evidence="2" type="ORF">ASZ90_009325</name>
</gene>